<feature type="domain" description="Prokaryotic-type class I peptide chain release factors" evidence="8">
    <location>
        <begin position="274"/>
        <end position="290"/>
    </location>
</feature>
<feature type="coiled-coil region" evidence="7">
    <location>
        <begin position="86"/>
        <end position="145"/>
    </location>
</feature>
<comment type="caution">
    <text evidence="9">The sequence shown here is derived from an EMBL/GenBank/DDBJ whole genome shotgun (WGS) entry which is preliminary data.</text>
</comment>
<protein>
    <recommendedName>
        <fullName evidence="5 6">Peptide chain release factor 2</fullName>
        <shortName evidence="5">RF-2</shortName>
    </recommendedName>
</protein>
<keyword evidence="7" id="KW-0175">Coiled coil</keyword>
<dbReference type="FunFam" id="3.30.160.20:FF:000004">
    <property type="entry name" value="Peptide chain release factor 1"/>
    <property type="match status" value="1"/>
</dbReference>
<accession>A0A833L163</accession>
<evidence type="ECO:0000256" key="6">
    <source>
        <dbReference type="NCBIfam" id="TIGR00020"/>
    </source>
</evidence>
<evidence type="ECO:0000313" key="10">
    <source>
        <dbReference type="Proteomes" id="UP000488506"/>
    </source>
</evidence>
<dbReference type="GO" id="GO:0005737">
    <property type="term" value="C:cytoplasm"/>
    <property type="evidence" value="ECO:0007669"/>
    <property type="project" value="UniProtKB-SubCell"/>
</dbReference>
<dbReference type="PANTHER" id="PTHR43116:SF3">
    <property type="entry name" value="CLASS I PEPTIDE CHAIN RELEASE FACTOR"/>
    <property type="match status" value="1"/>
</dbReference>
<evidence type="ECO:0000256" key="4">
    <source>
        <dbReference type="ARBA" id="ARBA00022917"/>
    </source>
</evidence>
<comment type="PTM">
    <text evidence="5">Methylated by PrmC. Methylation increases the termination efficiency of RF2.</text>
</comment>
<organism evidence="9 10">
    <name type="scientific">Candidatus Saganbacteria bacterium</name>
    <dbReference type="NCBI Taxonomy" id="2575572"/>
    <lineage>
        <taxon>Bacteria</taxon>
        <taxon>Bacillati</taxon>
        <taxon>Saganbacteria</taxon>
    </lineage>
</organism>
<dbReference type="InterPro" id="IPR045853">
    <property type="entry name" value="Pep_chain_release_fac_I_sf"/>
</dbReference>
<keyword evidence="5" id="KW-0963">Cytoplasm</keyword>
<sequence length="397" mass="44742">MLIVFLSGNGFCNAKAGKSIRSVACLPAGRRESNNMIDDIIKQQKELKEKIEKIGKYLKIPEKSKNIDELRKVSQEPDLWNEPNKAKKILKELSDLEKEVSDYKAVLAQTNDLETLLKMAKEDDEKELRLELLKLTKSAEQMELNALLSGEYDKNNAILSINSGAGGTDSQDWAQILFRMYVRWAETKGYKVDISEISYGDEAGIKSVTVFINGNYAYGHLKCEKGVHRLVRISPFSSEGKRHTSFVSVEVIPEITEDIEVNIDPADLRVDTYRASGPGGQNVNKVSSAIRITHLPTGIVAQSQSDRSQQANRETAMKVIKARLYEMTLAQRKEKIEELRGERKAIEWGSQIRSYVFHPYTMVKDHRTGCEVGNVQKVIDGDIDIFIEAMLKGDKNV</sequence>
<dbReference type="Proteomes" id="UP000488506">
    <property type="component" value="Unassembled WGS sequence"/>
</dbReference>
<name>A0A833L163_UNCSA</name>
<dbReference type="Gene3D" id="3.30.160.20">
    <property type="match status" value="1"/>
</dbReference>
<evidence type="ECO:0000256" key="3">
    <source>
        <dbReference type="ARBA" id="ARBA00022481"/>
    </source>
</evidence>
<comment type="similarity">
    <text evidence="2 5">Belongs to the prokaryotic/mitochondrial release factor family.</text>
</comment>
<dbReference type="AlphaFoldDB" id="A0A833L163"/>
<dbReference type="Gene3D" id="1.20.58.410">
    <property type="entry name" value="Release factor"/>
    <property type="match status" value="1"/>
</dbReference>
<dbReference type="SUPFAM" id="SSF75620">
    <property type="entry name" value="Release factor"/>
    <property type="match status" value="1"/>
</dbReference>
<evidence type="ECO:0000259" key="8">
    <source>
        <dbReference type="PROSITE" id="PS00745"/>
    </source>
</evidence>
<dbReference type="GO" id="GO:0016149">
    <property type="term" value="F:translation release factor activity, codon specific"/>
    <property type="evidence" value="ECO:0007669"/>
    <property type="project" value="UniProtKB-UniRule"/>
</dbReference>
<comment type="function">
    <text evidence="1 5">Peptide chain release factor 2 directs the termination of translation in response to the peptide chain termination codons UGA and UAA.</text>
</comment>
<dbReference type="NCBIfam" id="TIGR00020">
    <property type="entry name" value="prfB"/>
    <property type="match status" value="1"/>
</dbReference>
<dbReference type="InterPro" id="IPR000352">
    <property type="entry name" value="Pep_chain_release_fac_I"/>
</dbReference>
<dbReference type="SMART" id="SM00937">
    <property type="entry name" value="PCRF"/>
    <property type="match status" value="1"/>
</dbReference>
<reference evidence="9 10" key="1">
    <citation type="submission" date="2019-12" db="EMBL/GenBank/DDBJ databases">
        <authorList>
            <person name="Wolfe R."/>
            <person name="Danczak R."/>
            <person name="Wilkins M."/>
        </authorList>
    </citation>
    <scope>NUCLEOTIDE SEQUENCE [LARGE SCALE GENOMIC DNA]</scope>
    <source>
        <strain evidence="9">X2_MaxBin.013</strain>
    </source>
</reference>
<proteinExistence type="inferred from homology"/>
<evidence type="ECO:0000256" key="5">
    <source>
        <dbReference type="HAMAP-Rule" id="MF_00094"/>
    </source>
</evidence>
<evidence type="ECO:0000256" key="2">
    <source>
        <dbReference type="ARBA" id="ARBA00010835"/>
    </source>
</evidence>
<dbReference type="Pfam" id="PF03462">
    <property type="entry name" value="PCRF"/>
    <property type="match status" value="1"/>
</dbReference>
<comment type="subcellular location">
    <subcellularLocation>
        <location evidence="5">Cytoplasm</location>
    </subcellularLocation>
</comment>
<keyword evidence="3 5" id="KW-0488">Methylation</keyword>
<evidence type="ECO:0000256" key="7">
    <source>
        <dbReference type="SAM" id="Coils"/>
    </source>
</evidence>
<gene>
    <name evidence="5" type="primary">prfB</name>
    <name evidence="9" type="ORF">FD145_848</name>
</gene>
<keyword evidence="4 5" id="KW-0648">Protein biosynthesis</keyword>
<dbReference type="InterPro" id="IPR004374">
    <property type="entry name" value="PrfB"/>
</dbReference>
<dbReference type="InterPro" id="IPR005139">
    <property type="entry name" value="PCRF"/>
</dbReference>
<dbReference type="HAMAP" id="MF_00094">
    <property type="entry name" value="Rel_fac_2"/>
    <property type="match status" value="1"/>
</dbReference>
<evidence type="ECO:0000313" key="9">
    <source>
        <dbReference type="EMBL" id="KAF0134205.1"/>
    </source>
</evidence>
<dbReference type="PANTHER" id="PTHR43116">
    <property type="entry name" value="PEPTIDE CHAIN RELEASE FACTOR 2"/>
    <property type="match status" value="1"/>
</dbReference>
<feature type="modified residue" description="N5-methylglutamine" evidence="5">
    <location>
        <position position="281"/>
    </location>
</feature>
<dbReference type="Gene3D" id="3.30.70.1660">
    <property type="match status" value="1"/>
</dbReference>
<dbReference type="Pfam" id="PF00472">
    <property type="entry name" value="RF-1"/>
    <property type="match status" value="1"/>
</dbReference>
<dbReference type="PROSITE" id="PS00745">
    <property type="entry name" value="RF_PROK_I"/>
    <property type="match status" value="1"/>
</dbReference>
<dbReference type="EMBL" id="WPAF01000011">
    <property type="protein sequence ID" value="KAF0134205.1"/>
    <property type="molecule type" value="Genomic_DNA"/>
</dbReference>
<evidence type="ECO:0000256" key="1">
    <source>
        <dbReference type="ARBA" id="ARBA00002613"/>
    </source>
</evidence>